<proteinExistence type="predicted"/>
<comment type="caution">
    <text evidence="2">The sequence shown here is derived from an EMBL/GenBank/DDBJ whole genome shotgun (WGS) entry which is preliminary data.</text>
</comment>
<organism evidence="2 3">
    <name type="scientific">Caenorhabditis angaria</name>
    <dbReference type="NCBI Taxonomy" id="860376"/>
    <lineage>
        <taxon>Eukaryota</taxon>
        <taxon>Metazoa</taxon>
        <taxon>Ecdysozoa</taxon>
        <taxon>Nematoda</taxon>
        <taxon>Chromadorea</taxon>
        <taxon>Rhabditida</taxon>
        <taxon>Rhabditina</taxon>
        <taxon>Rhabditomorpha</taxon>
        <taxon>Rhabditoidea</taxon>
        <taxon>Rhabditidae</taxon>
        <taxon>Peloderinae</taxon>
        <taxon>Caenorhabditis</taxon>
    </lineage>
</organism>
<dbReference type="Proteomes" id="UP001152747">
    <property type="component" value="Unassembled WGS sequence"/>
</dbReference>
<sequence>MLESEEILQLRADLEKMRRMLKNKDDMIEEMELEISNLSKNSNNVTNDCGKEKEWNEQIRKLHLEVEDKATIVAQKDLLVSNLEKEVERLECSNRELVNRDLDDETFHTNANIENELAKVKDENSQLHEILDKLVEEHETTKKDLAQLREEYEAASEHIKTLEYDFNQCREEKERIESELFAYQNGNMKMAKRGNSIFTEAMDAERRLESELKVLYAENQKLKAAVKRLEEEKEEAEMMAIGEIRIQSQLCSSNDYYELVQIRQKNADYESEKLILWTKFFEKAKNASTKDIGLLVKGYIDGFKCSIGKMKENYQETLKANQELHCTIRNLKIELEAKEVHIQRLKSEANIANRKTCIENVLKSADILNRRPTVNILKHATSSDEKPGIENVAGNSTILNDSLQPDIPKATPKKDEVSDWAKNLLAKREAAKKASVKKEISFARPQMAESNPIFKSSRLAHLSNAAENK</sequence>
<evidence type="ECO:0000313" key="3">
    <source>
        <dbReference type="Proteomes" id="UP001152747"/>
    </source>
</evidence>
<feature type="coiled-coil region" evidence="1">
    <location>
        <begin position="328"/>
        <end position="355"/>
    </location>
</feature>
<feature type="coiled-coil region" evidence="1">
    <location>
        <begin position="73"/>
        <end position="179"/>
    </location>
</feature>
<keyword evidence="3" id="KW-1185">Reference proteome</keyword>
<evidence type="ECO:0000313" key="2">
    <source>
        <dbReference type="EMBL" id="CAI5437579.1"/>
    </source>
</evidence>
<dbReference type="EMBL" id="CANHGI010000001">
    <property type="protein sequence ID" value="CAI5437579.1"/>
    <property type="molecule type" value="Genomic_DNA"/>
</dbReference>
<keyword evidence="1" id="KW-0175">Coiled coil</keyword>
<feature type="coiled-coil region" evidence="1">
    <location>
        <begin position="7"/>
        <end position="48"/>
    </location>
</feature>
<dbReference type="OrthoDB" id="5797947at2759"/>
<evidence type="ECO:0000256" key="1">
    <source>
        <dbReference type="SAM" id="Coils"/>
    </source>
</evidence>
<gene>
    <name evidence="2" type="ORF">CAMP_LOCUS216</name>
</gene>
<feature type="coiled-coil region" evidence="1">
    <location>
        <begin position="205"/>
        <end position="239"/>
    </location>
</feature>
<name>A0A9P1I0Y6_9PELO</name>
<reference evidence="2" key="1">
    <citation type="submission" date="2022-11" db="EMBL/GenBank/DDBJ databases">
        <authorList>
            <person name="Kikuchi T."/>
        </authorList>
    </citation>
    <scope>NUCLEOTIDE SEQUENCE</scope>
    <source>
        <strain evidence="2">PS1010</strain>
    </source>
</reference>
<accession>A0A9P1I0Y6</accession>
<protein>
    <submittedName>
        <fullName evidence="2">Uncharacterized protein</fullName>
    </submittedName>
</protein>
<dbReference type="AlphaFoldDB" id="A0A9P1I0Y6"/>